<organism evidence="2 3">
    <name type="scientific">Cohnella phaseoli</name>
    <dbReference type="NCBI Taxonomy" id="456490"/>
    <lineage>
        <taxon>Bacteria</taxon>
        <taxon>Bacillati</taxon>
        <taxon>Bacillota</taxon>
        <taxon>Bacilli</taxon>
        <taxon>Bacillales</taxon>
        <taxon>Paenibacillaceae</taxon>
        <taxon>Cohnella</taxon>
    </lineage>
</organism>
<reference evidence="2 3" key="1">
    <citation type="submission" date="2018-07" db="EMBL/GenBank/DDBJ databases">
        <title>Genomic Encyclopedia of Type Strains, Phase III (KMG-III): the genomes of soil and plant-associated and newly described type strains.</title>
        <authorList>
            <person name="Whitman W."/>
        </authorList>
    </citation>
    <scope>NUCLEOTIDE SEQUENCE [LARGE SCALE GENOMIC DNA]</scope>
    <source>
        <strain evidence="2 3">CECT 7287</strain>
    </source>
</reference>
<feature type="domain" description="UspA" evidence="1">
    <location>
        <begin position="5"/>
        <end position="121"/>
    </location>
</feature>
<evidence type="ECO:0000313" key="2">
    <source>
        <dbReference type="EMBL" id="RED89227.1"/>
    </source>
</evidence>
<dbReference type="Proteomes" id="UP000256977">
    <property type="component" value="Unassembled WGS sequence"/>
</dbReference>
<sequence>MISSEKIMVCVYHGPNSENLIRRGGKLASMIRCPLYVLGVIPERLESPGSEQKKNMSLWQTQCDKWRATCIIKSRESRKTAEVIAETVKELEITQLILGQPGQTRLQEIMNGSIVTELMKRIVEVDMHIVSAQRMASSLKVNDEENGE</sequence>
<dbReference type="EMBL" id="QRDZ01000001">
    <property type="protein sequence ID" value="RED89227.1"/>
    <property type="molecule type" value="Genomic_DNA"/>
</dbReference>
<proteinExistence type="predicted"/>
<keyword evidence="3" id="KW-1185">Reference proteome</keyword>
<dbReference type="GO" id="GO:0005886">
    <property type="term" value="C:plasma membrane"/>
    <property type="evidence" value="ECO:0007669"/>
    <property type="project" value="TreeGrafter"/>
</dbReference>
<comment type="caution">
    <text evidence="2">The sequence shown here is derived from an EMBL/GenBank/DDBJ whole genome shotgun (WGS) entry which is preliminary data.</text>
</comment>
<dbReference type="InterPro" id="IPR052023">
    <property type="entry name" value="Histidine_kinase_KdpD"/>
</dbReference>
<dbReference type="SUPFAM" id="SSF52402">
    <property type="entry name" value="Adenine nucleotide alpha hydrolases-like"/>
    <property type="match status" value="1"/>
</dbReference>
<dbReference type="RefSeq" id="WP_116058687.1">
    <property type="nucleotide sequence ID" value="NZ_QRDZ01000001.1"/>
</dbReference>
<dbReference type="PANTHER" id="PTHR45569:SF1">
    <property type="entry name" value="SENSOR PROTEIN KDPD"/>
    <property type="match status" value="1"/>
</dbReference>
<protein>
    <submittedName>
        <fullName evidence="2">Universal stress protein family protein</fullName>
    </submittedName>
</protein>
<dbReference type="AlphaFoldDB" id="A0A3D9KRH5"/>
<dbReference type="Gene3D" id="3.40.50.620">
    <property type="entry name" value="HUPs"/>
    <property type="match status" value="1"/>
</dbReference>
<accession>A0A3D9KRH5</accession>
<evidence type="ECO:0000259" key="1">
    <source>
        <dbReference type="Pfam" id="PF00582"/>
    </source>
</evidence>
<dbReference type="GO" id="GO:0000155">
    <property type="term" value="F:phosphorelay sensor kinase activity"/>
    <property type="evidence" value="ECO:0007669"/>
    <property type="project" value="TreeGrafter"/>
</dbReference>
<dbReference type="Pfam" id="PF00582">
    <property type="entry name" value="Usp"/>
    <property type="match status" value="1"/>
</dbReference>
<dbReference type="PANTHER" id="PTHR45569">
    <property type="entry name" value="SENSOR PROTEIN KDPD"/>
    <property type="match status" value="1"/>
</dbReference>
<name>A0A3D9KRH5_9BACL</name>
<gene>
    <name evidence="2" type="ORF">DFP98_101201</name>
</gene>
<dbReference type="OrthoDB" id="9806130at2"/>
<evidence type="ECO:0000313" key="3">
    <source>
        <dbReference type="Proteomes" id="UP000256977"/>
    </source>
</evidence>
<dbReference type="InterPro" id="IPR006016">
    <property type="entry name" value="UspA"/>
</dbReference>
<dbReference type="InterPro" id="IPR014729">
    <property type="entry name" value="Rossmann-like_a/b/a_fold"/>
</dbReference>